<dbReference type="Proteomes" id="UP000438182">
    <property type="component" value="Unassembled WGS sequence"/>
</dbReference>
<dbReference type="Pfam" id="PF00583">
    <property type="entry name" value="Acetyltransf_1"/>
    <property type="match status" value="1"/>
</dbReference>
<dbReference type="PROSITE" id="PS51186">
    <property type="entry name" value="GNAT"/>
    <property type="match status" value="1"/>
</dbReference>
<reference evidence="2 3" key="1">
    <citation type="submission" date="2019-12" db="EMBL/GenBank/DDBJ databases">
        <authorList>
            <person name="Kim Y.S."/>
        </authorList>
    </citation>
    <scope>NUCLEOTIDE SEQUENCE [LARGE SCALE GENOMIC DNA]</scope>
    <source>
        <strain evidence="2 3">MMS17-SY077</strain>
    </source>
</reference>
<comment type="caution">
    <text evidence="2">The sequence shown here is derived from an EMBL/GenBank/DDBJ whole genome shotgun (WGS) entry which is preliminary data.</text>
</comment>
<proteinExistence type="predicted"/>
<feature type="domain" description="N-acetyltransferase" evidence="1">
    <location>
        <begin position="6"/>
        <end position="201"/>
    </location>
</feature>
<dbReference type="Gene3D" id="3.40.630.30">
    <property type="match status" value="1"/>
</dbReference>
<dbReference type="AlphaFoldDB" id="A0A6I4P1G8"/>
<evidence type="ECO:0000313" key="3">
    <source>
        <dbReference type="Proteomes" id="UP000438182"/>
    </source>
</evidence>
<keyword evidence="2" id="KW-0808">Transferase</keyword>
<accession>A0A6I4P1G8</accession>
<gene>
    <name evidence="2" type="ORF">GB864_04800</name>
</gene>
<dbReference type="InterPro" id="IPR016181">
    <property type="entry name" value="Acyl_CoA_acyltransferase"/>
</dbReference>
<dbReference type="GO" id="GO:0016747">
    <property type="term" value="F:acyltransferase activity, transferring groups other than amino-acyl groups"/>
    <property type="evidence" value="ECO:0007669"/>
    <property type="project" value="InterPro"/>
</dbReference>
<sequence>MDAAALRFVPANEATAADLQAVFGERGDAAGCQCQWYRMPVTAFHDTPREVLAERLAEQSHCGEPHADSTTGFLAFEGDDPIGWCAVAPRTDTVRLATMRVPWVGRPDEDRSAEDVWAVTCFTVRVGHRGRGVAQALAVAAVEFARERGAAAVEGYPIVTRPGKRAAAGELFVGDRDWFAQAGFVEVARPSERRAVMRVDF</sequence>
<keyword evidence="3" id="KW-1185">Reference proteome</keyword>
<dbReference type="SUPFAM" id="SSF55729">
    <property type="entry name" value="Acyl-CoA N-acyltransferases (Nat)"/>
    <property type="match status" value="1"/>
</dbReference>
<protein>
    <submittedName>
        <fullName evidence="2">GNAT family N-acetyltransferase</fullName>
    </submittedName>
</protein>
<dbReference type="EMBL" id="WSTA01000014">
    <property type="protein sequence ID" value="MWB97869.1"/>
    <property type="molecule type" value="Genomic_DNA"/>
</dbReference>
<organism evidence="2 3">
    <name type="scientific">Agromyces seonyuensis</name>
    <dbReference type="NCBI Taxonomy" id="2662446"/>
    <lineage>
        <taxon>Bacteria</taxon>
        <taxon>Bacillati</taxon>
        <taxon>Actinomycetota</taxon>
        <taxon>Actinomycetes</taxon>
        <taxon>Micrococcales</taxon>
        <taxon>Microbacteriaceae</taxon>
        <taxon>Agromyces</taxon>
    </lineage>
</organism>
<dbReference type="RefSeq" id="WP_160423216.1">
    <property type="nucleotide sequence ID" value="NZ_WSTA01000014.1"/>
</dbReference>
<evidence type="ECO:0000259" key="1">
    <source>
        <dbReference type="PROSITE" id="PS51186"/>
    </source>
</evidence>
<dbReference type="InterPro" id="IPR000182">
    <property type="entry name" value="GNAT_dom"/>
</dbReference>
<name>A0A6I4P1G8_9MICO</name>
<evidence type="ECO:0000313" key="2">
    <source>
        <dbReference type="EMBL" id="MWB97869.1"/>
    </source>
</evidence>